<feature type="transmembrane region" description="Helical" evidence="1">
    <location>
        <begin position="49"/>
        <end position="73"/>
    </location>
</feature>
<accession>A0A815S023</accession>
<dbReference type="EMBL" id="CAJNOI010000144">
    <property type="protein sequence ID" value="CAF1125676.1"/>
    <property type="molecule type" value="Genomic_DNA"/>
</dbReference>
<keyword evidence="1" id="KW-1133">Transmembrane helix</keyword>
<evidence type="ECO:0000256" key="1">
    <source>
        <dbReference type="SAM" id="Phobius"/>
    </source>
</evidence>
<sequence length="181" mass="19821">MANPRYSDRSSAPAWTTHESHASIERIAWTDDDDNAGINQKKTFFAWYWCFKCCIIGSLLAGIGLAVVLTFWLTSKTTATETLISTTSTPTSTTSTSTTSTTSTISTSTATTTTGTPCACNYCGYYGYYYLSGIYYGCTITTYSNSTSCYYNGIPYSYTGYCALGLCGHIYNSAYGYYYCT</sequence>
<dbReference type="AlphaFoldDB" id="A0A815S023"/>
<organism evidence="4 5">
    <name type="scientific">Adineta steineri</name>
    <dbReference type="NCBI Taxonomy" id="433720"/>
    <lineage>
        <taxon>Eukaryota</taxon>
        <taxon>Metazoa</taxon>
        <taxon>Spiralia</taxon>
        <taxon>Gnathifera</taxon>
        <taxon>Rotifera</taxon>
        <taxon>Eurotatoria</taxon>
        <taxon>Bdelloidea</taxon>
        <taxon>Adinetida</taxon>
        <taxon>Adinetidae</taxon>
        <taxon>Adineta</taxon>
    </lineage>
</organism>
<keyword evidence="5" id="KW-1185">Reference proteome</keyword>
<dbReference type="Proteomes" id="UP000663877">
    <property type="component" value="Unassembled WGS sequence"/>
</dbReference>
<protein>
    <submittedName>
        <fullName evidence="4">Uncharacterized protein</fullName>
    </submittedName>
</protein>
<name>A0A815S023_9BILA</name>
<reference evidence="4" key="1">
    <citation type="submission" date="2021-02" db="EMBL/GenBank/DDBJ databases">
        <authorList>
            <person name="Nowell W R."/>
        </authorList>
    </citation>
    <scope>NUCLEOTIDE SEQUENCE</scope>
</reference>
<evidence type="ECO:0000313" key="4">
    <source>
        <dbReference type="EMBL" id="CAF1483675.1"/>
    </source>
</evidence>
<comment type="caution">
    <text evidence="4">The sequence shown here is derived from an EMBL/GenBank/DDBJ whole genome shotgun (WGS) entry which is preliminary data.</text>
</comment>
<dbReference type="EMBL" id="CAJNOM010000522">
    <property type="protein sequence ID" value="CAF1483675.1"/>
    <property type="molecule type" value="Genomic_DNA"/>
</dbReference>
<proteinExistence type="predicted"/>
<keyword evidence="1" id="KW-0812">Transmembrane</keyword>
<keyword evidence="1" id="KW-0472">Membrane</keyword>
<evidence type="ECO:0000313" key="3">
    <source>
        <dbReference type="EMBL" id="CAF1145567.1"/>
    </source>
</evidence>
<evidence type="ECO:0000313" key="2">
    <source>
        <dbReference type="EMBL" id="CAF1125676.1"/>
    </source>
</evidence>
<gene>
    <name evidence="2" type="ORF">BJG266_LOCUS22710</name>
    <name evidence="3" type="ORF">QVE165_LOCUS22725</name>
    <name evidence="4" type="ORF">QVE165_LOCUS42405</name>
</gene>
<dbReference type="Proteomes" id="UP000663832">
    <property type="component" value="Unassembled WGS sequence"/>
</dbReference>
<evidence type="ECO:0000313" key="5">
    <source>
        <dbReference type="Proteomes" id="UP000663832"/>
    </source>
</evidence>
<dbReference type="EMBL" id="CAJNOM010000151">
    <property type="protein sequence ID" value="CAF1145567.1"/>
    <property type="molecule type" value="Genomic_DNA"/>
</dbReference>